<dbReference type="EMBL" id="BAAAZR010000002">
    <property type="protein sequence ID" value="GAA3801673.1"/>
    <property type="molecule type" value="Genomic_DNA"/>
</dbReference>
<evidence type="ECO:0000313" key="1">
    <source>
        <dbReference type="EMBL" id="GAA3801673.1"/>
    </source>
</evidence>
<dbReference type="Gene3D" id="6.20.20.10">
    <property type="match status" value="1"/>
</dbReference>
<dbReference type="Proteomes" id="UP001500888">
    <property type="component" value="Unassembled WGS sequence"/>
</dbReference>
<sequence length="99" mass="10818">MPAPSIPTALATLALCLTVLALLALALAVVYRYSLARHPYTDCRRCKGTGQRRSRLFAHSFGYCPDCTGTGRRPRPGARLLKVRHPSQEAAPADQQVEL</sequence>
<comment type="caution">
    <text evidence="1">The sequence shown here is derived from an EMBL/GenBank/DDBJ whole genome shotgun (WGS) entry which is preliminary data.</text>
</comment>
<proteinExistence type="predicted"/>
<dbReference type="SUPFAM" id="SSF57938">
    <property type="entry name" value="DnaJ/Hsp40 cysteine-rich domain"/>
    <property type="match status" value="1"/>
</dbReference>
<protein>
    <submittedName>
        <fullName evidence="1">Uncharacterized protein</fullName>
    </submittedName>
</protein>
<evidence type="ECO:0000313" key="2">
    <source>
        <dbReference type="Proteomes" id="UP001500888"/>
    </source>
</evidence>
<dbReference type="InterPro" id="IPR036410">
    <property type="entry name" value="HSP_DnaJ_Cys-rich_dom_sf"/>
</dbReference>
<dbReference type="RefSeq" id="WP_344937461.1">
    <property type="nucleotide sequence ID" value="NZ_BAAAZR010000002.1"/>
</dbReference>
<accession>A0ABP7HQ99</accession>
<organism evidence="1 2">
    <name type="scientific">Sphaerisporangium flaviroseum</name>
    <dbReference type="NCBI Taxonomy" id="509199"/>
    <lineage>
        <taxon>Bacteria</taxon>
        <taxon>Bacillati</taxon>
        <taxon>Actinomycetota</taxon>
        <taxon>Actinomycetes</taxon>
        <taxon>Streptosporangiales</taxon>
        <taxon>Streptosporangiaceae</taxon>
        <taxon>Sphaerisporangium</taxon>
    </lineage>
</organism>
<reference evidence="2" key="1">
    <citation type="journal article" date="2019" name="Int. J. Syst. Evol. Microbiol.">
        <title>The Global Catalogue of Microorganisms (GCM) 10K type strain sequencing project: providing services to taxonomists for standard genome sequencing and annotation.</title>
        <authorList>
            <consortium name="The Broad Institute Genomics Platform"/>
            <consortium name="The Broad Institute Genome Sequencing Center for Infectious Disease"/>
            <person name="Wu L."/>
            <person name="Ma J."/>
        </authorList>
    </citation>
    <scope>NUCLEOTIDE SEQUENCE [LARGE SCALE GENOMIC DNA]</scope>
    <source>
        <strain evidence="2">JCM 16908</strain>
    </source>
</reference>
<name>A0ABP7HQ99_9ACTN</name>
<gene>
    <name evidence="1" type="ORF">GCM10022226_21880</name>
</gene>
<keyword evidence="2" id="KW-1185">Reference proteome</keyword>